<organism evidence="2 3">
    <name type="scientific">Candidatus Yanofskybacteria bacterium CG10_big_fil_rev_8_21_14_0_10_36_16</name>
    <dbReference type="NCBI Taxonomy" id="1975096"/>
    <lineage>
        <taxon>Bacteria</taxon>
        <taxon>Candidatus Yanofskyibacteriota</taxon>
    </lineage>
</organism>
<name>A0A2J0Q6X3_9BACT</name>
<feature type="transmembrane region" description="Helical" evidence="1">
    <location>
        <begin position="239"/>
        <end position="259"/>
    </location>
</feature>
<keyword evidence="1" id="KW-0472">Membrane</keyword>
<feature type="transmembrane region" description="Helical" evidence="1">
    <location>
        <begin position="62"/>
        <end position="82"/>
    </location>
</feature>
<keyword evidence="1" id="KW-0812">Transmembrane</keyword>
<evidence type="ECO:0008006" key="4">
    <source>
        <dbReference type="Google" id="ProtNLM"/>
    </source>
</evidence>
<gene>
    <name evidence="2" type="ORF">COV29_03135</name>
</gene>
<feature type="transmembrane region" description="Helical" evidence="1">
    <location>
        <begin position="6"/>
        <end position="25"/>
    </location>
</feature>
<dbReference type="AlphaFoldDB" id="A0A2J0Q6X3"/>
<dbReference type="InterPro" id="IPR037185">
    <property type="entry name" value="EmrE-like"/>
</dbReference>
<keyword evidence="1" id="KW-1133">Transmembrane helix</keyword>
<feature type="transmembrane region" description="Helical" evidence="1">
    <location>
        <begin position="120"/>
        <end position="139"/>
    </location>
</feature>
<dbReference type="Gene3D" id="1.10.3730.20">
    <property type="match status" value="1"/>
</dbReference>
<feature type="transmembrane region" description="Helical" evidence="1">
    <location>
        <begin position="146"/>
        <end position="167"/>
    </location>
</feature>
<reference evidence="2 3" key="1">
    <citation type="submission" date="2017-09" db="EMBL/GenBank/DDBJ databases">
        <title>Depth-based differentiation of microbial function through sediment-hosted aquifers and enrichment of novel symbionts in the deep terrestrial subsurface.</title>
        <authorList>
            <person name="Probst A.J."/>
            <person name="Ladd B."/>
            <person name="Jarett J.K."/>
            <person name="Geller-Mcgrath D.E."/>
            <person name="Sieber C.M."/>
            <person name="Emerson J.B."/>
            <person name="Anantharaman K."/>
            <person name="Thomas B.C."/>
            <person name="Malmstrom R."/>
            <person name="Stieglmeier M."/>
            <person name="Klingl A."/>
            <person name="Woyke T."/>
            <person name="Ryan C.M."/>
            <person name="Banfield J.F."/>
        </authorList>
    </citation>
    <scope>NUCLEOTIDE SEQUENCE [LARGE SCALE GENOMIC DNA]</scope>
    <source>
        <strain evidence="2">CG10_big_fil_rev_8_21_14_0_10_36_16</strain>
    </source>
</reference>
<proteinExistence type="predicted"/>
<feature type="transmembrane region" description="Helical" evidence="1">
    <location>
        <begin position="279"/>
        <end position="297"/>
    </location>
</feature>
<feature type="transmembrane region" description="Helical" evidence="1">
    <location>
        <begin position="94"/>
        <end position="114"/>
    </location>
</feature>
<sequence length="298" mass="32589">MAFIYITIFAQLLFALVVLADKFLVTSKTAIQKPVVYAFYVSLLSGAAVIFLPFGIDLIPSFKVIWLSILSTVAFVPYLIFLYRALKTADASDVSPAMGAVSAVSAFVFAYFILGERLSGNFLAGFVLLVSGTALMSYFRFNKETTVNTVLSGVLLGLSLIFMKMIFAETSFLSGFFWSRMANFAGALMFLLVPSIRSDIKLNIKKSSNGIKWFIVVSKVLAGVAFLFVSLAVDLGKVSVVNALSGVQFVFLLLFALIFNSHLSKRGYMFETVDKKHIIGQKFLATLLIVGGLALLFV</sequence>
<accession>A0A2J0Q6X3</accession>
<feature type="transmembrane region" description="Helical" evidence="1">
    <location>
        <begin position="173"/>
        <end position="193"/>
    </location>
</feature>
<evidence type="ECO:0000313" key="2">
    <source>
        <dbReference type="EMBL" id="PJE50703.1"/>
    </source>
</evidence>
<comment type="caution">
    <text evidence="2">The sequence shown here is derived from an EMBL/GenBank/DDBJ whole genome shotgun (WGS) entry which is preliminary data.</text>
</comment>
<dbReference type="EMBL" id="PCXQ01000005">
    <property type="protein sequence ID" value="PJE50703.1"/>
    <property type="molecule type" value="Genomic_DNA"/>
</dbReference>
<feature type="transmembrane region" description="Helical" evidence="1">
    <location>
        <begin position="213"/>
        <end position="233"/>
    </location>
</feature>
<evidence type="ECO:0000256" key="1">
    <source>
        <dbReference type="SAM" id="Phobius"/>
    </source>
</evidence>
<feature type="transmembrane region" description="Helical" evidence="1">
    <location>
        <begin position="37"/>
        <end position="56"/>
    </location>
</feature>
<protein>
    <recommendedName>
        <fullName evidence="4">EamA domain-containing protein</fullName>
    </recommendedName>
</protein>
<dbReference type="Proteomes" id="UP000228496">
    <property type="component" value="Unassembled WGS sequence"/>
</dbReference>
<evidence type="ECO:0000313" key="3">
    <source>
        <dbReference type="Proteomes" id="UP000228496"/>
    </source>
</evidence>
<dbReference type="SUPFAM" id="SSF103481">
    <property type="entry name" value="Multidrug resistance efflux transporter EmrE"/>
    <property type="match status" value="1"/>
</dbReference>